<feature type="transmembrane region" description="Helical" evidence="2">
    <location>
        <begin position="500"/>
        <end position="519"/>
    </location>
</feature>
<reference evidence="3" key="1">
    <citation type="submission" date="2021-06" db="EMBL/GenBank/DDBJ databases">
        <authorList>
            <person name="Kallberg Y."/>
            <person name="Tangrot J."/>
            <person name="Rosling A."/>
        </authorList>
    </citation>
    <scope>NUCLEOTIDE SEQUENCE</scope>
    <source>
        <strain evidence="3">CL551</strain>
    </source>
</reference>
<evidence type="ECO:0000313" key="3">
    <source>
        <dbReference type="EMBL" id="CAG8536651.1"/>
    </source>
</evidence>
<organism evidence="3 4">
    <name type="scientific">Acaulospora morrowiae</name>
    <dbReference type="NCBI Taxonomy" id="94023"/>
    <lineage>
        <taxon>Eukaryota</taxon>
        <taxon>Fungi</taxon>
        <taxon>Fungi incertae sedis</taxon>
        <taxon>Mucoromycota</taxon>
        <taxon>Glomeromycotina</taxon>
        <taxon>Glomeromycetes</taxon>
        <taxon>Diversisporales</taxon>
        <taxon>Acaulosporaceae</taxon>
        <taxon>Acaulospora</taxon>
    </lineage>
</organism>
<feature type="region of interest" description="Disordered" evidence="1">
    <location>
        <begin position="659"/>
        <end position="718"/>
    </location>
</feature>
<dbReference type="OrthoDB" id="2443690at2759"/>
<keyword evidence="2" id="KW-1133">Transmembrane helix</keyword>
<feature type="compositionally biased region" description="Basic and acidic residues" evidence="1">
    <location>
        <begin position="124"/>
        <end position="142"/>
    </location>
</feature>
<proteinExistence type="predicted"/>
<dbReference type="Proteomes" id="UP000789342">
    <property type="component" value="Unassembled WGS sequence"/>
</dbReference>
<feature type="region of interest" description="Disordered" evidence="1">
    <location>
        <begin position="124"/>
        <end position="152"/>
    </location>
</feature>
<feature type="compositionally biased region" description="Polar residues" evidence="1">
    <location>
        <begin position="669"/>
        <end position="689"/>
    </location>
</feature>
<name>A0A9N9FHI8_9GLOM</name>
<comment type="caution">
    <text evidence="3">The sequence shown here is derived from an EMBL/GenBank/DDBJ whole genome shotgun (WGS) entry which is preliminary data.</text>
</comment>
<feature type="compositionally biased region" description="Basic and acidic residues" evidence="1">
    <location>
        <begin position="659"/>
        <end position="668"/>
    </location>
</feature>
<sequence length="835" mass="96300">MFESIVTEYLDKIKSKDWTILGILEFAQSNSNPKLSVATINDFKEDLYAILQSYRDKCNIHIYTKNKATKILSNFDSLFSTAEVKQFIKDLEYHEEARINVTSTYTATVLRDQQENQILIDQLRETSSEKEKEREKITRPLDAEEDDDHSYKRQCKKDEGLSDLIEVLDDEEPFVEWEFDTPKPSWLDKIAHERDSLIYNAFNYNNKMTQYELSLNPIWWRIIDISDPEIGTLMSENELSELNAKFSSLLENWTTLEPKAESCLQSLEKLDNDQLRTIGEIVRPKGTHGAILELQKLLENIKEQKAPESDNLFEDEKDNETDQHKEIPSLTPDDCMNPDVAFIFDLIRFTCEMISKGITQRQNTERDIDVFIKRHIFSCFDTILDSHFGEMVSRSSRNRRAEAINAPTNAEGYHLDWMFTRHDLGRELSWGREFSLCERTGSKIEDTPKIFSNSLKVQKTLRDMHQNLIKTIFAEGGGTLSKPVLEASTKLLMPGFLSSYFFMRAILIIYIGGGFYASVNLSEFYIPIKYQELEFLIKMSRIMLQIKKLLSISISRFKQMKSRAGREKFALGKVTMPTGEREYRSFQKPREVSPIKDISPLIESHSYEEKGITPDPLLEIEYSSSTTSLPQNIIHDDSAEILDFVETIHKERISSEIRERNREKKLQESHNNLTPPIQSKVSTMSTSESQDSKTVKKIWDQNQHKSQEKTSQSHKKKGTENIAQVIADGIQDVLSSADNTISDESETRSFASSNHVTEISATARRQNSDTISLLDLAQLFDKATNAEYHAMKANQEETLCWVNYGKEFIIQYNDLIKNSNGKIGEKKAKASYYYP</sequence>
<keyword evidence="2" id="KW-0812">Transmembrane</keyword>
<accession>A0A9N9FHI8</accession>
<evidence type="ECO:0000256" key="1">
    <source>
        <dbReference type="SAM" id="MobiDB-lite"/>
    </source>
</evidence>
<feature type="compositionally biased region" description="Basic and acidic residues" evidence="1">
    <location>
        <begin position="690"/>
        <end position="708"/>
    </location>
</feature>
<dbReference type="AlphaFoldDB" id="A0A9N9FHI8"/>
<dbReference type="EMBL" id="CAJVPV010002820">
    <property type="protein sequence ID" value="CAG8536651.1"/>
    <property type="molecule type" value="Genomic_DNA"/>
</dbReference>
<keyword evidence="4" id="KW-1185">Reference proteome</keyword>
<keyword evidence="2" id="KW-0472">Membrane</keyword>
<evidence type="ECO:0000313" key="4">
    <source>
        <dbReference type="Proteomes" id="UP000789342"/>
    </source>
</evidence>
<feature type="region of interest" description="Disordered" evidence="1">
    <location>
        <begin position="305"/>
        <end position="331"/>
    </location>
</feature>
<protein>
    <submittedName>
        <fullName evidence="3">4996_t:CDS:1</fullName>
    </submittedName>
</protein>
<evidence type="ECO:0000256" key="2">
    <source>
        <dbReference type="SAM" id="Phobius"/>
    </source>
</evidence>
<gene>
    <name evidence="3" type="ORF">AMORRO_LOCUS4927</name>
</gene>